<evidence type="ECO:0000259" key="7">
    <source>
        <dbReference type="Pfam" id="PF14432"/>
    </source>
</evidence>
<dbReference type="Pfam" id="PF13041">
    <property type="entry name" value="PPR_2"/>
    <property type="match status" value="1"/>
</dbReference>
<dbReference type="FunFam" id="1.25.40.10:FF:000501">
    <property type="entry name" value="Putative pentatricopeptide repeat-containing protein mitochondrial"/>
    <property type="match status" value="1"/>
</dbReference>
<dbReference type="InterPro" id="IPR046960">
    <property type="entry name" value="PPR_At4g14850-like_plant"/>
</dbReference>
<sequence>MLAKRTPLNPPHSKLSSLSSYTFLSQSSTQINLPPDAHLKFLCLNGRLKEALIEMSILGTDVRFRGYDALITECVNRKALREGQLVHSHMIKTHYRAPVYLDTRLLIMYDKCGKLDDAREVFDGMPQRNIVSWTAMISAYSQRGFQSLAFGLFRWILRTGLFPNEFTLATVLASCIGHLGLEHGRQVHSLAIKNNYNSHVYVGSSLLNMYAKASEIHDARMVFEFLPVRDVVSCTSIISGYAQLNLDNEALEMFRKLYNQGMECNYVTFASLLTSLAGLSALEYGKQVHGLVIRLQLPFYIVLQNSMIYMYAKCGSLLYARRVFDYMPERTVISWNAMLLGYGDHGLGREVLCLFKSMRDVKSDAVTYTAVLSGCSHGGLTEEGLGVFYSMVGDKEMEPEIGHYACVVDLLGRAGRIEKALEFIRNMPFEPSIAMWGSLLGACRVHGNVSAGEYVAQRLLSMEPKNAGNYVILSNIYADAGRWEDVVKVREMMKENTVIKEPGKSSINLNKTVHTFRSGDRSHPQKDKVNAKVRELYEKIREVGYTPDLSCVLHDVDDEQKERILLGHSEKLAIAFGLMFSSQGGILRVTKNLRICVDCHNFAKLVSKVTKRELSVRDSKRFHLMANGTCSCGDFW</sequence>
<evidence type="ECO:0000313" key="8">
    <source>
        <dbReference type="EMBL" id="PKU85031.1"/>
    </source>
</evidence>
<dbReference type="InterPro" id="IPR011990">
    <property type="entry name" value="TPR-like_helical_dom_sf"/>
</dbReference>
<feature type="domain" description="DYW" evidence="7">
    <location>
        <begin position="544"/>
        <end position="636"/>
    </location>
</feature>
<evidence type="ECO:0000256" key="3">
    <source>
        <dbReference type="ARBA" id="ARBA00022737"/>
    </source>
</evidence>
<feature type="repeat" description="PPR" evidence="6">
    <location>
        <begin position="364"/>
        <end position="399"/>
    </location>
</feature>
<dbReference type="PROSITE" id="PS51375">
    <property type="entry name" value="PPR"/>
    <property type="match status" value="3"/>
</dbReference>
<evidence type="ECO:0000256" key="6">
    <source>
        <dbReference type="PROSITE-ProRule" id="PRU00708"/>
    </source>
</evidence>
<keyword evidence="4" id="KW-0809">Transit peptide</keyword>
<dbReference type="PANTHER" id="PTHR47926">
    <property type="entry name" value="PENTATRICOPEPTIDE REPEAT-CONTAINING PROTEIN"/>
    <property type="match status" value="1"/>
</dbReference>
<keyword evidence="5" id="KW-0496">Mitochondrion</keyword>
<dbReference type="Proteomes" id="UP000233837">
    <property type="component" value="Unassembled WGS sequence"/>
</dbReference>
<dbReference type="OrthoDB" id="185373at2759"/>
<comment type="subcellular location">
    <subcellularLocation>
        <location evidence="1">Mitochondrion</location>
    </subcellularLocation>
</comment>
<dbReference type="GO" id="GO:0003723">
    <property type="term" value="F:RNA binding"/>
    <property type="evidence" value="ECO:0007669"/>
    <property type="project" value="InterPro"/>
</dbReference>
<dbReference type="EMBL" id="KZ502006">
    <property type="protein sequence ID" value="PKU85031.1"/>
    <property type="molecule type" value="Genomic_DNA"/>
</dbReference>
<reference evidence="8 9" key="1">
    <citation type="journal article" date="2016" name="Sci. Rep.">
        <title>The Dendrobium catenatum Lindl. genome sequence provides insights into polysaccharide synthase, floral development and adaptive evolution.</title>
        <authorList>
            <person name="Zhang G.Q."/>
            <person name="Xu Q."/>
            <person name="Bian C."/>
            <person name="Tsai W.C."/>
            <person name="Yeh C.M."/>
            <person name="Liu K.W."/>
            <person name="Yoshida K."/>
            <person name="Zhang L.S."/>
            <person name="Chang S.B."/>
            <person name="Chen F."/>
            <person name="Shi Y."/>
            <person name="Su Y.Y."/>
            <person name="Zhang Y.Q."/>
            <person name="Chen L.J."/>
            <person name="Yin Y."/>
            <person name="Lin M."/>
            <person name="Huang H."/>
            <person name="Deng H."/>
            <person name="Wang Z.W."/>
            <person name="Zhu S.L."/>
            <person name="Zhao X."/>
            <person name="Deng C."/>
            <person name="Niu S.C."/>
            <person name="Huang J."/>
            <person name="Wang M."/>
            <person name="Liu G.H."/>
            <person name="Yang H.J."/>
            <person name="Xiao X.J."/>
            <person name="Hsiao Y.Y."/>
            <person name="Wu W.L."/>
            <person name="Chen Y.Y."/>
            <person name="Mitsuda N."/>
            <person name="Ohme-Takagi M."/>
            <person name="Luo Y.B."/>
            <person name="Van de Peer Y."/>
            <person name="Liu Z.J."/>
        </authorList>
    </citation>
    <scope>NUCLEOTIDE SEQUENCE [LARGE SCALE GENOMIC DNA]</scope>
    <source>
        <tissue evidence="8">The whole plant</tissue>
    </source>
</reference>
<dbReference type="GO" id="GO:0009451">
    <property type="term" value="P:RNA modification"/>
    <property type="evidence" value="ECO:0007669"/>
    <property type="project" value="InterPro"/>
</dbReference>
<keyword evidence="9" id="KW-1185">Reference proteome</keyword>
<dbReference type="FunFam" id="1.25.40.10:FF:000488">
    <property type="entry name" value="Pentatricopeptide repeat-containing protein, mitochondrial"/>
    <property type="match status" value="1"/>
</dbReference>
<evidence type="ECO:0000256" key="5">
    <source>
        <dbReference type="ARBA" id="ARBA00023128"/>
    </source>
</evidence>
<accession>A0A2I0XAV3</accession>
<dbReference type="FunFam" id="1.25.40.10:FF:000366">
    <property type="entry name" value="Pentatricopeptide (PPR) repeat-containing protein"/>
    <property type="match status" value="1"/>
</dbReference>
<dbReference type="InterPro" id="IPR046848">
    <property type="entry name" value="E_motif"/>
</dbReference>
<dbReference type="Pfam" id="PF20431">
    <property type="entry name" value="E_motif"/>
    <property type="match status" value="1"/>
</dbReference>
<dbReference type="InterPro" id="IPR032867">
    <property type="entry name" value="DYW_dom"/>
</dbReference>
<gene>
    <name evidence="8" type="primary">PCMP-H85</name>
    <name evidence="8" type="ORF">MA16_Dca018368</name>
</gene>
<dbReference type="GO" id="GO:0008270">
    <property type="term" value="F:zinc ion binding"/>
    <property type="evidence" value="ECO:0007669"/>
    <property type="project" value="InterPro"/>
</dbReference>
<dbReference type="GO" id="GO:0005739">
    <property type="term" value="C:mitochondrion"/>
    <property type="evidence" value="ECO:0007669"/>
    <property type="project" value="UniProtKB-SubCell"/>
</dbReference>
<dbReference type="FunFam" id="1.25.40.10:FF:000144">
    <property type="entry name" value="Pentatricopeptide repeat-containing protein, mitochondrial"/>
    <property type="match status" value="1"/>
</dbReference>
<dbReference type="Pfam" id="PF14432">
    <property type="entry name" value="DYW_deaminase"/>
    <property type="match status" value="1"/>
</dbReference>
<dbReference type="SUPFAM" id="SSF48452">
    <property type="entry name" value="TPR-like"/>
    <property type="match status" value="1"/>
</dbReference>
<dbReference type="AlphaFoldDB" id="A0A2I0XAV3"/>
<protein>
    <submittedName>
        <fullName evidence="8">Pentatricopeptide repeat-containing protein</fullName>
    </submittedName>
</protein>
<keyword evidence="3" id="KW-0677">Repeat</keyword>
<dbReference type="PANTHER" id="PTHR47926:SF466">
    <property type="entry name" value="(WILD MALAYSIAN BANANA) HYPOTHETICAL PROTEIN"/>
    <property type="match status" value="1"/>
</dbReference>
<evidence type="ECO:0000256" key="4">
    <source>
        <dbReference type="ARBA" id="ARBA00022946"/>
    </source>
</evidence>
<feature type="repeat" description="PPR" evidence="6">
    <location>
        <begin position="129"/>
        <end position="163"/>
    </location>
</feature>
<feature type="repeat" description="PPR" evidence="6">
    <location>
        <begin position="230"/>
        <end position="264"/>
    </location>
</feature>
<organism evidence="8 9">
    <name type="scientific">Dendrobium catenatum</name>
    <dbReference type="NCBI Taxonomy" id="906689"/>
    <lineage>
        <taxon>Eukaryota</taxon>
        <taxon>Viridiplantae</taxon>
        <taxon>Streptophyta</taxon>
        <taxon>Embryophyta</taxon>
        <taxon>Tracheophyta</taxon>
        <taxon>Spermatophyta</taxon>
        <taxon>Magnoliopsida</taxon>
        <taxon>Liliopsida</taxon>
        <taxon>Asparagales</taxon>
        <taxon>Orchidaceae</taxon>
        <taxon>Epidendroideae</taxon>
        <taxon>Malaxideae</taxon>
        <taxon>Dendrobiinae</taxon>
        <taxon>Dendrobium</taxon>
    </lineage>
</organism>
<dbReference type="Pfam" id="PF01535">
    <property type="entry name" value="PPR"/>
    <property type="match status" value="5"/>
</dbReference>
<reference evidence="8 9" key="2">
    <citation type="journal article" date="2017" name="Nature">
        <title>The Apostasia genome and the evolution of orchids.</title>
        <authorList>
            <person name="Zhang G.Q."/>
            <person name="Liu K.W."/>
            <person name="Li Z."/>
            <person name="Lohaus R."/>
            <person name="Hsiao Y.Y."/>
            <person name="Niu S.C."/>
            <person name="Wang J.Y."/>
            <person name="Lin Y.C."/>
            <person name="Xu Q."/>
            <person name="Chen L.J."/>
            <person name="Yoshida K."/>
            <person name="Fujiwara S."/>
            <person name="Wang Z.W."/>
            <person name="Zhang Y.Q."/>
            <person name="Mitsuda N."/>
            <person name="Wang M."/>
            <person name="Liu G.H."/>
            <person name="Pecoraro L."/>
            <person name="Huang H.X."/>
            <person name="Xiao X.J."/>
            <person name="Lin M."/>
            <person name="Wu X.Y."/>
            <person name="Wu W.L."/>
            <person name="Chen Y.Y."/>
            <person name="Chang S.B."/>
            <person name="Sakamoto S."/>
            <person name="Ohme-Takagi M."/>
            <person name="Yagi M."/>
            <person name="Zeng S.J."/>
            <person name="Shen C.Y."/>
            <person name="Yeh C.M."/>
            <person name="Luo Y.B."/>
            <person name="Tsai W.C."/>
            <person name="Van de Peer Y."/>
            <person name="Liu Z.J."/>
        </authorList>
    </citation>
    <scope>NUCLEOTIDE SEQUENCE [LARGE SCALE GENOMIC DNA]</scope>
    <source>
        <tissue evidence="8">The whole plant</tissue>
    </source>
</reference>
<evidence type="ECO:0000256" key="2">
    <source>
        <dbReference type="ARBA" id="ARBA00006643"/>
    </source>
</evidence>
<evidence type="ECO:0000256" key="1">
    <source>
        <dbReference type="ARBA" id="ARBA00004173"/>
    </source>
</evidence>
<dbReference type="NCBIfam" id="TIGR00756">
    <property type="entry name" value="PPR"/>
    <property type="match status" value="2"/>
</dbReference>
<proteinExistence type="inferred from homology"/>
<evidence type="ECO:0000313" key="9">
    <source>
        <dbReference type="Proteomes" id="UP000233837"/>
    </source>
</evidence>
<dbReference type="InterPro" id="IPR002885">
    <property type="entry name" value="PPR_rpt"/>
</dbReference>
<comment type="similarity">
    <text evidence="2">Belongs to the PPR family. PCMP-H subfamily.</text>
</comment>
<name>A0A2I0XAV3_9ASPA</name>
<dbReference type="Gene3D" id="1.25.40.10">
    <property type="entry name" value="Tetratricopeptide repeat domain"/>
    <property type="match status" value="3"/>
</dbReference>